<reference evidence="6 7" key="1">
    <citation type="submission" date="2016-06" db="EMBL/GenBank/DDBJ databases">
        <title>Respiratory ammonification of nitrate coupled to the oxidation of elemental sulfur in deep-sea autotrophic thermophilic bacteria.</title>
        <authorList>
            <person name="Slobodkina G.B."/>
            <person name="Mardanov A.V."/>
            <person name="Ravin N.V."/>
            <person name="Frolova A.A."/>
            <person name="Viryasiv M.B."/>
            <person name="Chernyh N.A."/>
            <person name="Bonch-Osmolovskaya E.A."/>
            <person name="Slobodkin A.I."/>
        </authorList>
    </citation>
    <scope>NUCLEOTIDE SEQUENCE [LARGE SCALE GENOMIC DNA]</scope>
    <source>
        <strain evidence="6 7">S69</strain>
    </source>
</reference>
<accession>A0A1B9F9B7</accession>
<dbReference type="PROSITE" id="PS00198">
    <property type="entry name" value="4FE4S_FER_1"/>
    <property type="match status" value="1"/>
</dbReference>
<dbReference type="PATRIC" id="fig|1156395.6.peg.294"/>
<dbReference type="GO" id="GO:0046872">
    <property type="term" value="F:metal ion binding"/>
    <property type="evidence" value="ECO:0007669"/>
    <property type="project" value="UniProtKB-KW"/>
</dbReference>
<evidence type="ECO:0000256" key="2">
    <source>
        <dbReference type="ARBA" id="ARBA00022723"/>
    </source>
</evidence>
<dbReference type="PANTHER" id="PTHR43177">
    <property type="entry name" value="PROTEIN NRFC"/>
    <property type="match status" value="1"/>
</dbReference>
<dbReference type="SUPFAM" id="SSF54862">
    <property type="entry name" value="4Fe-4S ferredoxins"/>
    <property type="match status" value="1"/>
</dbReference>
<dbReference type="GO" id="GO:0051539">
    <property type="term" value="F:4 iron, 4 sulfur cluster binding"/>
    <property type="evidence" value="ECO:0007669"/>
    <property type="project" value="UniProtKB-KW"/>
</dbReference>
<evidence type="ECO:0000313" key="7">
    <source>
        <dbReference type="Proteomes" id="UP000093080"/>
    </source>
</evidence>
<dbReference type="InterPro" id="IPR017900">
    <property type="entry name" value="4Fe4S_Fe_S_CS"/>
</dbReference>
<dbReference type="PROSITE" id="PS51318">
    <property type="entry name" value="TAT"/>
    <property type="match status" value="1"/>
</dbReference>
<sequence length="276" mass="31208">MELKRRDFLKIVGGSALIGGSAISALVEEAGIAHASPHEEHGHSAEEDHGHGHIEEASGIRWAMVVDMRKCSEQEGCRDCINACHYVHNVPNFPDPKEEVKWIWKDEYHHVFTDISTLDPYVPEHIKRHPFLVLCNHCDNPPCVRVCPTKATFKRPDGIVAMDYHRCIGCRFCMAACPYGSRSFNWRDPRLGLKGRELNYEFPTRMRGVVEKCNFCVERLAQGKIPACVEACKHGALTFGNLADPNSEVRALLRENYALRRKPQLGTKPSVFYIIA</sequence>
<dbReference type="NCBIfam" id="NF045797">
    <property type="entry name" value="DsrO"/>
    <property type="match status" value="1"/>
</dbReference>
<dbReference type="OrthoDB" id="9789030at2"/>
<evidence type="ECO:0000256" key="3">
    <source>
        <dbReference type="ARBA" id="ARBA00023004"/>
    </source>
</evidence>
<evidence type="ECO:0000259" key="5">
    <source>
        <dbReference type="PROSITE" id="PS51379"/>
    </source>
</evidence>
<dbReference type="EMBL" id="MAGO01000001">
    <property type="protein sequence ID" value="OCC16473.1"/>
    <property type="molecule type" value="Genomic_DNA"/>
</dbReference>
<dbReference type="CDD" id="cd10551">
    <property type="entry name" value="PsrB"/>
    <property type="match status" value="1"/>
</dbReference>
<dbReference type="STRING" id="1156395.DBT_0290"/>
<gene>
    <name evidence="6" type="ORF">DBT_0290</name>
</gene>
<proteinExistence type="predicted"/>
<comment type="caution">
    <text evidence="6">The sequence shown here is derived from an EMBL/GenBank/DDBJ whole genome shotgun (WGS) entry which is preliminary data.</text>
</comment>
<dbReference type="InterPro" id="IPR054822">
    <property type="entry name" value="DsrO-like"/>
</dbReference>
<organism evidence="6 7">
    <name type="scientific">Dissulfuribacter thermophilus</name>
    <dbReference type="NCBI Taxonomy" id="1156395"/>
    <lineage>
        <taxon>Bacteria</taxon>
        <taxon>Pseudomonadati</taxon>
        <taxon>Thermodesulfobacteriota</taxon>
        <taxon>Dissulfuribacteria</taxon>
        <taxon>Dissulfuribacterales</taxon>
        <taxon>Dissulfuribacteraceae</taxon>
        <taxon>Dissulfuribacter</taxon>
    </lineage>
</organism>
<evidence type="ECO:0000256" key="4">
    <source>
        <dbReference type="ARBA" id="ARBA00023014"/>
    </source>
</evidence>
<dbReference type="Proteomes" id="UP000093080">
    <property type="component" value="Unassembled WGS sequence"/>
</dbReference>
<dbReference type="InterPro" id="IPR050954">
    <property type="entry name" value="ET_IronSulfur_Cluster-Binding"/>
</dbReference>
<evidence type="ECO:0000313" key="6">
    <source>
        <dbReference type="EMBL" id="OCC16473.1"/>
    </source>
</evidence>
<evidence type="ECO:0000256" key="1">
    <source>
        <dbReference type="ARBA" id="ARBA00022485"/>
    </source>
</evidence>
<dbReference type="Pfam" id="PF13247">
    <property type="entry name" value="Fer4_11"/>
    <property type="match status" value="2"/>
</dbReference>
<keyword evidence="1" id="KW-0004">4Fe-4S</keyword>
<dbReference type="PROSITE" id="PS51379">
    <property type="entry name" value="4FE4S_FER_2"/>
    <property type="match status" value="1"/>
</dbReference>
<keyword evidence="3" id="KW-0408">Iron</keyword>
<dbReference type="Gene3D" id="3.30.70.20">
    <property type="match status" value="2"/>
</dbReference>
<dbReference type="AlphaFoldDB" id="A0A1B9F9B7"/>
<dbReference type="RefSeq" id="WP_067615671.1">
    <property type="nucleotide sequence ID" value="NZ_MAGO01000001.1"/>
</dbReference>
<keyword evidence="7" id="KW-1185">Reference proteome</keyword>
<dbReference type="InterPro" id="IPR006311">
    <property type="entry name" value="TAT_signal"/>
</dbReference>
<dbReference type="PANTHER" id="PTHR43177:SF3">
    <property type="entry name" value="PROTEIN NRFC HOMOLOG"/>
    <property type="match status" value="1"/>
</dbReference>
<name>A0A1B9F9B7_9BACT</name>
<keyword evidence="2" id="KW-0479">Metal-binding</keyword>
<keyword evidence="4" id="KW-0411">Iron-sulfur</keyword>
<protein>
    <submittedName>
        <fullName evidence="6">Sulfite reduction-associated complex DsrMKJOP iron-sulfur protein DsrO (HmeA)</fullName>
    </submittedName>
</protein>
<dbReference type="InterPro" id="IPR017896">
    <property type="entry name" value="4Fe4S_Fe-S-bd"/>
</dbReference>
<feature type="domain" description="4Fe-4S ferredoxin-type" evidence="5">
    <location>
        <begin position="158"/>
        <end position="187"/>
    </location>
</feature>